<proteinExistence type="predicted"/>
<organism evidence="1">
    <name type="scientific">viral metagenome</name>
    <dbReference type="NCBI Taxonomy" id="1070528"/>
    <lineage>
        <taxon>unclassified sequences</taxon>
        <taxon>metagenomes</taxon>
        <taxon>organismal metagenomes</taxon>
    </lineage>
</organism>
<protein>
    <recommendedName>
        <fullName evidence="2">Mitochondrial resolvase Ydc2 catalytic domain-containing protein</fullName>
    </recommendedName>
</protein>
<accession>A0A6C0KTG2</accession>
<dbReference type="SUPFAM" id="SSF53098">
    <property type="entry name" value="Ribonuclease H-like"/>
    <property type="match status" value="1"/>
</dbReference>
<dbReference type="EMBL" id="MN740961">
    <property type="protein sequence ID" value="QHU19977.1"/>
    <property type="molecule type" value="Genomic_DNA"/>
</dbReference>
<dbReference type="AlphaFoldDB" id="A0A6C0KTG2"/>
<reference evidence="1" key="1">
    <citation type="journal article" date="2020" name="Nature">
        <title>Giant virus diversity and host interactions through global metagenomics.</title>
        <authorList>
            <person name="Schulz F."/>
            <person name="Roux S."/>
            <person name="Paez-Espino D."/>
            <person name="Jungbluth S."/>
            <person name="Walsh D.A."/>
            <person name="Denef V.J."/>
            <person name="McMahon K.D."/>
            <person name="Konstantinidis K.T."/>
            <person name="Eloe-Fadrosh E.A."/>
            <person name="Kyrpides N.C."/>
            <person name="Woyke T."/>
        </authorList>
    </citation>
    <scope>NUCLEOTIDE SEQUENCE</scope>
    <source>
        <strain evidence="1">GVMAG-S-3300013014-136</strain>
    </source>
</reference>
<evidence type="ECO:0000313" key="1">
    <source>
        <dbReference type="EMBL" id="QHU19977.1"/>
    </source>
</evidence>
<dbReference type="InterPro" id="IPR012337">
    <property type="entry name" value="RNaseH-like_sf"/>
</dbReference>
<name>A0A6C0KTG2_9ZZZZ</name>
<evidence type="ECO:0008006" key="2">
    <source>
        <dbReference type="Google" id="ProtNLM"/>
    </source>
</evidence>
<sequence>MFVISFDIGKCNFAFYIEEFDEKKFEDIKNIPKIKRFNSDGTPTEEFANILSEIYLNGNTILYKNLDLTKDSKKEKYLDQKVCLNMITELDKHKDKIDKCSVVIIEQQMSFQNTRNTMAIKLAQNCASYFLHRYGMDKELIEFPAYHKTQVLGAPKKGGKAMSKPERKKWATEKAIEIIMERGESETLEEISGKKKKDDLADVLIQLQSFKYLRYVEKAM</sequence>